<sequence length="836" mass="89173">MTRVRDSASAEEPVGRCRRPDAASCYRARPPNLRVRADSARYRAPPGGLDKDSSPCPASLQPSSAASRSREGRTHEPRALKMPCRNRRKRWKQPTAVRGHQRASQGLARLRRRLGLLFFASLASAVQLSLPDARLRSASSPGCWASLSAVSPSLQADALVAGPGSAARAWMETSSPLTFSLRAAANVPRRASPGGRYSPPDLTFGDAAWAREAAVPPPQVRQSFPHLSRASASLCLRSSRSDRRAPAPLAFLRSASKDSSAGFFLSGGRRSWCSFRAHRASGAGTPASPPAFLNSAASQAAAAFVSSPLDFSARAKAPWLAGSTQRHLASSAALGSPSVTARPPGACSPLYSRSSSALPASAISLRSSLLPSALCARAPALLSSAVSQSGFPAPSSAVFSPVSSSSTPLSAFMPSSSCRSALSLPASPSSAASASEPGGAPAWLPYGLPERLPETLAASTSAEALQQAKLHLQRLARSGGLAPSLGRTASGGEYTPTEERPPSNPFLSEQHQLIFANLADIYAREAAKSGQLTAQEYVDILASVWQLAQKYADYSFAPFHAALREPFNFSEWSQRLWRPLVSLPASQIVVPRPSAALAFATPLGQVNERLAVGDNVVFLSNHQTEPDPQVIKLVFDQLGEAQLAEKMVFVAGHKVREDRLSKPFSLACNLICVHSKKHLTNPELSPEARHTKQRENIAAMAALQQLLEEGGNAIWVAPSGGRDREDARGLFTRPDAFDSKTLQMFRVLARKARQAGRTTHFFPMALFTAPICPPPKQVENELGETRMCAFSPVGLAVGEALPSDDSLSHEDFAKLAEDETRRLYGLITLHSEDTSA</sequence>
<dbReference type="OrthoDB" id="524544at2759"/>
<evidence type="ECO:0000256" key="1">
    <source>
        <dbReference type="SAM" id="MobiDB-lite"/>
    </source>
</evidence>
<dbReference type="SUPFAM" id="SSF69593">
    <property type="entry name" value="Glycerol-3-phosphate (1)-acyltransferase"/>
    <property type="match status" value="1"/>
</dbReference>
<dbReference type="RefSeq" id="XP_029219748.1">
    <property type="nucleotide sequence ID" value="XM_029363825.1"/>
</dbReference>
<evidence type="ECO:0000259" key="2">
    <source>
        <dbReference type="Pfam" id="PF01553"/>
    </source>
</evidence>
<evidence type="ECO:0000313" key="3">
    <source>
        <dbReference type="EMBL" id="PFH35739.1"/>
    </source>
</evidence>
<reference evidence="3 4" key="1">
    <citation type="submission" date="2017-09" db="EMBL/GenBank/DDBJ databases">
        <title>Genome sequencing of Besnoitia besnoiti strain Bb-Ger1.</title>
        <authorList>
            <person name="Schares G."/>
            <person name="Venepally P."/>
            <person name="Lorenzi H.A."/>
        </authorList>
    </citation>
    <scope>NUCLEOTIDE SEQUENCE [LARGE SCALE GENOMIC DNA]</scope>
    <source>
        <strain evidence="3 4">Bb-Ger1</strain>
    </source>
</reference>
<keyword evidence="4" id="KW-1185">Reference proteome</keyword>
<keyword evidence="3" id="KW-0012">Acyltransferase</keyword>
<dbReference type="PANTHER" id="PTHR35695:SF1">
    <property type="entry name" value="GLYCEROL-3-PHOSPHATE ACYLTRANSFERASE, CHLOROPLASTIC"/>
    <property type="match status" value="1"/>
</dbReference>
<evidence type="ECO:0000313" key="4">
    <source>
        <dbReference type="Proteomes" id="UP000224006"/>
    </source>
</evidence>
<comment type="caution">
    <text evidence="3">The sequence shown here is derived from an EMBL/GenBank/DDBJ whole genome shotgun (WGS) entry which is preliminary data.</text>
</comment>
<dbReference type="VEuPathDB" id="ToxoDB:BESB_053900"/>
<protein>
    <submittedName>
        <fullName evidence="3">Acyltransferase domain-containing protein</fullName>
    </submittedName>
</protein>
<dbReference type="Proteomes" id="UP000224006">
    <property type="component" value="Chromosome IV"/>
</dbReference>
<dbReference type="AlphaFoldDB" id="A0A2A9MCY8"/>
<proteinExistence type="predicted"/>
<name>A0A2A9MCY8_BESBE</name>
<organism evidence="3 4">
    <name type="scientific">Besnoitia besnoiti</name>
    <name type="common">Apicomplexan protozoan</name>
    <dbReference type="NCBI Taxonomy" id="94643"/>
    <lineage>
        <taxon>Eukaryota</taxon>
        <taxon>Sar</taxon>
        <taxon>Alveolata</taxon>
        <taxon>Apicomplexa</taxon>
        <taxon>Conoidasida</taxon>
        <taxon>Coccidia</taxon>
        <taxon>Eucoccidiorida</taxon>
        <taxon>Eimeriorina</taxon>
        <taxon>Sarcocystidae</taxon>
        <taxon>Besnoitia</taxon>
    </lineage>
</organism>
<dbReference type="STRING" id="94643.A0A2A9MCY8"/>
<dbReference type="InterPro" id="IPR002123">
    <property type="entry name" value="Plipid/glycerol_acylTrfase"/>
</dbReference>
<dbReference type="GO" id="GO:0006655">
    <property type="term" value="P:phosphatidylglycerol biosynthetic process"/>
    <property type="evidence" value="ECO:0007669"/>
    <property type="project" value="TreeGrafter"/>
</dbReference>
<keyword evidence="3" id="KW-0808">Transferase</keyword>
<dbReference type="GO" id="GO:0004366">
    <property type="term" value="F:glycerol-3-phosphate O-acyltransferase activity"/>
    <property type="evidence" value="ECO:0007669"/>
    <property type="project" value="InterPro"/>
</dbReference>
<dbReference type="Gene3D" id="3.40.1130.10">
    <property type="entry name" value="Glycerol-3-phosphate (1)-acyltransferase"/>
    <property type="match status" value="1"/>
</dbReference>
<dbReference type="InterPro" id="IPR016222">
    <property type="entry name" value="G3P_O-acylTrfase_chlp"/>
</dbReference>
<feature type="compositionally biased region" description="Basic and acidic residues" evidence="1">
    <location>
        <begin position="1"/>
        <end position="21"/>
    </location>
</feature>
<dbReference type="KEGG" id="bbes:BESB_053900"/>
<feature type="region of interest" description="Disordered" evidence="1">
    <location>
        <begin position="1"/>
        <end position="82"/>
    </location>
</feature>
<dbReference type="EMBL" id="NWUJ01000004">
    <property type="protein sequence ID" value="PFH35739.1"/>
    <property type="molecule type" value="Genomic_DNA"/>
</dbReference>
<dbReference type="Pfam" id="PF01553">
    <property type="entry name" value="Acyltransferase"/>
    <property type="match status" value="1"/>
</dbReference>
<dbReference type="PANTHER" id="PTHR35695">
    <property type="entry name" value="GLYCEROL-3-PHOSPHATE ACYLTRANSFERASE, CHLOROPLASTIC"/>
    <property type="match status" value="1"/>
</dbReference>
<feature type="domain" description="Phospholipid/glycerol acyltransferase" evidence="2">
    <location>
        <begin position="608"/>
        <end position="739"/>
    </location>
</feature>
<dbReference type="GeneID" id="40310319"/>
<feature type="region of interest" description="Disordered" evidence="1">
    <location>
        <begin position="481"/>
        <end position="505"/>
    </location>
</feature>
<feature type="compositionally biased region" description="Basic and acidic residues" evidence="1">
    <location>
        <begin position="68"/>
        <end position="79"/>
    </location>
</feature>
<accession>A0A2A9MCY8</accession>
<gene>
    <name evidence="3" type="ORF">BESB_053900</name>
</gene>